<feature type="region of interest" description="Disordered" evidence="1">
    <location>
        <begin position="41"/>
        <end position="73"/>
    </location>
</feature>
<accession>A0A4V4H4E0</accession>
<feature type="region of interest" description="Disordered" evidence="1">
    <location>
        <begin position="1"/>
        <end position="20"/>
    </location>
</feature>
<evidence type="ECO:0000313" key="3">
    <source>
        <dbReference type="Proteomes" id="UP000317650"/>
    </source>
</evidence>
<evidence type="ECO:0000256" key="1">
    <source>
        <dbReference type="SAM" id="MobiDB-lite"/>
    </source>
</evidence>
<reference evidence="2 3" key="1">
    <citation type="journal article" date="2019" name="Nat. Plants">
        <title>Genome sequencing of Musa balbisiana reveals subgenome evolution and function divergence in polyploid bananas.</title>
        <authorList>
            <person name="Yao X."/>
        </authorList>
    </citation>
    <scope>NUCLEOTIDE SEQUENCE [LARGE SCALE GENOMIC DNA]</scope>
    <source>
        <strain evidence="3">cv. DH-PKW</strain>
        <tissue evidence="2">Leaves</tissue>
    </source>
</reference>
<feature type="region of interest" description="Disordered" evidence="1">
    <location>
        <begin position="156"/>
        <end position="179"/>
    </location>
</feature>
<protein>
    <submittedName>
        <fullName evidence="2">Uncharacterized protein</fullName>
    </submittedName>
</protein>
<evidence type="ECO:0000313" key="2">
    <source>
        <dbReference type="EMBL" id="THU51686.1"/>
    </source>
</evidence>
<keyword evidence="3" id="KW-1185">Reference proteome</keyword>
<dbReference type="AlphaFoldDB" id="A0A4V4H4E0"/>
<name>A0A4V4H4E0_MUSBA</name>
<dbReference type="EMBL" id="PYDT01000009">
    <property type="protein sequence ID" value="THU51686.1"/>
    <property type="molecule type" value="Genomic_DNA"/>
</dbReference>
<organism evidence="2 3">
    <name type="scientific">Musa balbisiana</name>
    <name type="common">Banana</name>
    <dbReference type="NCBI Taxonomy" id="52838"/>
    <lineage>
        <taxon>Eukaryota</taxon>
        <taxon>Viridiplantae</taxon>
        <taxon>Streptophyta</taxon>
        <taxon>Embryophyta</taxon>
        <taxon>Tracheophyta</taxon>
        <taxon>Spermatophyta</taxon>
        <taxon>Magnoliopsida</taxon>
        <taxon>Liliopsida</taxon>
        <taxon>Zingiberales</taxon>
        <taxon>Musaceae</taxon>
        <taxon>Musa</taxon>
    </lineage>
</organism>
<gene>
    <name evidence="2" type="ORF">C4D60_Mb06t33670</name>
</gene>
<dbReference type="Proteomes" id="UP000317650">
    <property type="component" value="Chromosome 6"/>
</dbReference>
<sequence length="217" mass="23673">MSSSRSGAFPAPTNSGGCGGGQKGSGFCCWYPLLPPDRTPAHLHHSDRRPPSPLPLPLGLLRAPNRPHRRSFSRHRRGIKNDLLLTFLGRGFFFAEHLFRILTWPMHVTVGEEGSPSPDAATVAAEVERPTLLLRDTNKGLERAAADEARLARVRLPPPALQESKRAKPSGDGSFSLPGLEDTMTPPGFIIFPGFVEGDRDRSQPTVLRGRGISFKI</sequence>
<comment type="caution">
    <text evidence="2">The sequence shown here is derived from an EMBL/GenBank/DDBJ whole genome shotgun (WGS) entry which is preliminary data.</text>
</comment>
<proteinExistence type="predicted"/>